<feature type="non-terminal residue" evidence="1">
    <location>
        <position position="78"/>
    </location>
</feature>
<organism evidence="1">
    <name type="scientific">Arion vulgaris</name>
    <dbReference type="NCBI Taxonomy" id="1028688"/>
    <lineage>
        <taxon>Eukaryota</taxon>
        <taxon>Metazoa</taxon>
        <taxon>Spiralia</taxon>
        <taxon>Lophotrochozoa</taxon>
        <taxon>Mollusca</taxon>
        <taxon>Gastropoda</taxon>
        <taxon>Heterobranchia</taxon>
        <taxon>Euthyneura</taxon>
        <taxon>Panpulmonata</taxon>
        <taxon>Eupulmonata</taxon>
        <taxon>Stylommatophora</taxon>
        <taxon>Helicina</taxon>
        <taxon>Arionoidea</taxon>
        <taxon>Arionidae</taxon>
        <taxon>Arion</taxon>
    </lineage>
</organism>
<feature type="non-terminal residue" evidence="1">
    <location>
        <position position="1"/>
    </location>
</feature>
<accession>A0A0B7B0A3</accession>
<dbReference type="EMBL" id="HACG01039442">
    <property type="protein sequence ID" value="CEK86307.1"/>
    <property type="molecule type" value="Transcribed_RNA"/>
</dbReference>
<sequence>QGISVTIVARSGLKTTNVPSEKLPLSVKYHCLLLLIETVLHIFQPRTITDIRVLPLKLEKACLYGGGTLIIRNACLQA</sequence>
<protein>
    <submittedName>
        <fullName evidence="1">Uncharacterized protein</fullName>
    </submittedName>
</protein>
<gene>
    <name evidence="1" type="primary">ORF153103</name>
</gene>
<reference evidence="1" key="1">
    <citation type="submission" date="2014-12" db="EMBL/GenBank/DDBJ databases">
        <title>Insight into the proteome of Arion vulgaris.</title>
        <authorList>
            <person name="Aradska J."/>
            <person name="Bulat T."/>
            <person name="Smidak R."/>
            <person name="Sarate P."/>
            <person name="Gangsoo J."/>
            <person name="Sialana F."/>
            <person name="Bilban M."/>
            <person name="Lubec G."/>
        </authorList>
    </citation>
    <scope>NUCLEOTIDE SEQUENCE</scope>
    <source>
        <tissue evidence="1">Skin</tissue>
    </source>
</reference>
<proteinExistence type="predicted"/>
<dbReference type="AlphaFoldDB" id="A0A0B7B0A3"/>
<evidence type="ECO:0000313" key="1">
    <source>
        <dbReference type="EMBL" id="CEK86307.1"/>
    </source>
</evidence>
<name>A0A0B7B0A3_9EUPU</name>